<dbReference type="Proteomes" id="UP000091820">
    <property type="component" value="Unassembled WGS sequence"/>
</dbReference>
<dbReference type="Pfam" id="PF00884">
    <property type="entry name" value="Sulfatase"/>
    <property type="match status" value="1"/>
</dbReference>
<dbReference type="AlphaFoldDB" id="A0A1A9WMW8"/>
<sequence length="500" mass="57597">MSNITNLLLIIALVNVITYAQKPPNIVLFLTDDQDLYLHGMKPMRLVQRLIGAKGTTLTNAFTTSPLCCPSRASLLSGMYAHNHRTLNNSESGGCNAKHWRKHIEPEALPVLLQRQGYDTFFAGKYLNEYKGNEVPPGWKEFYGLHGNSRYYNYTLRENAFNKTYESVYLTDLLSKRALKFINKRVNSNKPFFLMVAPPAPHQPFIPAERHKGFFERVTALKTPNFNKIFKDKHWLLANFDKIPDVILNLMDIYFQKRWESLLAVDEMVAAIMELLDRQKQLENTYIIYTSDNGYHIGQFGQPFDKRQPYETDIRIPLMIRGPQISAGTTVNAVVALIDLAPTILEWANIPTQARMDGQSMQPFLINSDVYDAAMDKNYRRSLLIQHHGEGTMDSYNPLCPWERDDRLYECNWEAACHCQDAWNNTYACVRHFSYQLNRLYCEFSDKENFVEAYDIDSDLYQMNNNINEWLPIERGLYSLALANLTKCAGAASCADIILK</sequence>
<comment type="PTM">
    <text evidence="6">The conversion to 3-oxoalanine (also known as C-formylglycine, FGly), of a serine or cysteine residue in prokaryotes and of a cysteine residue in eukaryotes, is critical for catalytic activity.</text>
</comment>
<dbReference type="InterPro" id="IPR012251">
    <property type="entry name" value="GlcNAc_6-SO4ase"/>
</dbReference>
<dbReference type="GO" id="GO:0005539">
    <property type="term" value="F:glycosaminoglycan binding"/>
    <property type="evidence" value="ECO:0007669"/>
    <property type="project" value="TreeGrafter"/>
</dbReference>
<keyword evidence="4" id="KW-0378">Hydrolase</keyword>
<evidence type="ECO:0000256" key="1">
    <source>
        <dbReference type="ARBA" id="ARBA00001913"/>
    </source>
</evidence>
<dbReference type="SUPFAM" id="SSF53649">
    <property type="entry name" value="Alkaline phosphatase-like"/>
    <property type="match status" value="1"/>
</dbReference>
<dbReference type="PANTHER" id="PTHR43108:SF8">
    <property type="entry name" value="SD21168P"/>
    <property type="match status" value="1"/>
</dbReference>
<protein>
    <recommendedName>
        <fullName evidence="8">Sulfatase N-terminal domain-containing protein</fullName>
    </recommendedName>
</protein>
<comment type="cofactor">
    <cofactor evidence="1">
        <name>Ca(2+)</name>
        <dbReference type="ChEBI" id="CHEBI:29108"/>
    </cofactor>
</comment>
<dbReference type="CDD" id="cd16147">
    <property type="entry name" value="G6S"/>
    <property type="match status" value="1"/>
</dbReference>
<keyword evidence="10" id="KW-1185">Reference proteome</keyword>
<organism evidence="9 10">
    <name type="scientific">Glossina brevipalpis</name>
    <dbReference type="NCBI Taxonomy" id="37001"/>
    <lineage>
        <taxon>Eukaryota</taxon>
        <taxon>Metazoa</taxon>
        <taxon>Ecdysozoa</taxon>
        <taxon>Arthropoda</taxon>
        <taxon>Hexapoda</taxon>
        <taxon>Insecta</taxon>
        <taxon>Pterygota</taxon>
        <taxon>Neoptera</taxon>
        <taxon>Endopterygota</taxon>
        <taxon>Diptera</taxon>
        <taxon>Brachycera</taxon>
        <taxon>Muscomorpha</taxon>
        <taxon>Hippoboscoidea</taxon>
        <taxon>Glossinidae</taxon>
        <taxon>Glossina</taxon>
    </lineage>
</organism>
<dbReference type="GO" id="GO:0008449">
    <property type="term" value="F:N-acetylglucosamine-6-sulfatase activity"/>
    <property type="evidence" value="ECO:0007669"/>
    <property type="project" value="InterPro"/>
</dbReference>
<feature type="signal peptide" evidence="7">
    <location>
        <begin position="1"/>
        <end position="20"/>
    </location>
</feature>
<evidence type="ECO:0000256" key="5">
    <source>
        <dbReference type="ARBA" id="ARBA00023180"/>
    </source>
</evidence>
<evidence type="ECO:0000256" key="4">
    <source>
        <dbReference type="ARBA" id="ARBA00022801"/>
    </source>
</evidence>
<evidence type="ECO:0000256" key="3">
    <source>
        <dbReference type="ARBA" id="ARBA00022729"/>
    </source>
</evidence>
<evidence type="ECO:0000313" key="10">
    <source>
        <dbReference type="Proteomes" id="UP000091820"/>
    </source>
</evidence>
<reference evidence="9" key="2">
    <citation type="submission" date="2020-05" db="UniProtKB">
        <authorList>
            <consortium name="EnsemblMetazoa"/>
        </authorList>
    </citation>
    <scope>IDENTIFICATION</scope>
    <source>
        <strain evidence="9">IAEA</strain>
    </source>
</reference>
<dbReference type="InterPro" id="IPR017850">
    <property type="entry name" value="Alkaline_phosphatase_core_sf"/>
</dbReference>
<evidence type="ECO:0000259" key="8">
    <source>
        <dbReference type="Pfam" id="PF00884"/>
    </source>
</evidence>
<keyword evidence="3 7" id="KW-0732">Signal</keyword>
<keyword evidence="5" id="KW-0325">Glycoprotein</keyword>
<evidence type="ECO:0000256" key="2">
    <source>
        <dbReference type="ARBA" id="ARBA00008779"/>
    </source>
</evidence>
<dbReference type="Gene3D" id="3.40.720.10">
    <property type="entry name" value="Alkaline Phosphatase, subunit A"/>
    <property type="match status" value="1"/>
</dbReference>
<dbReference type="InterPro" id="IPR000917">
    <property type="entry name" value="Sulfatase_N"/>
</dbReference>
<dbReference type="InterPro" id="IPR024607">
    <property type="entry name" value="Sulfatase_CS"/>
</dbReference>
<dbReference type="VEuPathDB" id="VectorBase:GBRI025507"/>
<dbReference type="EnsemblMetazoa" id="GBRI025507-RA">
    <property type="protein sequence ID" value="GBRI025507-PA"/>
    <property type="gene ID" value="GBRI025507"/>
</dbReference>
<evidence type="ECO:0000256" key="7">
    <source>
        <dbReference type="SAM" id="SignalP"/>
    </source>
</evidence>
<feature type="chain" id="PRO_5008400560" description="Sulfatase N-terminal domain-containing protein" evidence="7">
    <location>
        <begin position="21"/>
        <end position="500"/>
    </location>
</feature>
<evidence type="ECO:0000256" key="6">
    <source>
        <dbReference type="PIRSR" id="PIRSR036666-50"/>
    </source>
</evidence>
<dbReference type="STRING" id="37001.A0A1A9WMW8"/>
<dbReference type="PANTHER" id="PTHR43108">
    <property type="entry name" value="N-ACETYLGLUCOSAMINE-6-SULFATASE FAMILY MEMBER"/>
    <property type="match status" value="1"/>
</dbReference>
<dbReference type="PROSITE" id="PS00149">
    <property type="entry name" value="SULFATASE_2"/>
    <property type="match status" value="1"/>
</dbReference>
<proteinExistence type="inferred from homology"/>
<name>A0A1A9WMW8_9MUSC</name>
<reference evidence="10" key="1">
    <citation type="submission" date="2014-03" db="EMBL/GenBank/DDBJ databases">
        <authorList>
            <person name="Aksoy S."/>
            <person name="Warren W."/>
            <person name="Wilson R.K."/>
        </authorList>
    </citation>
    <scope>NUCLEOTIDE SEQUENCE [LARGE SCALE GENOMIC DNA]</scope>
    <source>
        <strain evidence="10">IAEA</strain>
    </source>
</reference>
<dbReference type="PIRSF" id="PIRSF036666">
    <property type="entry name" value="G6S"/>
    <property type="match status" value="1"/>
</dbReference>
<evidence type="ECO:0000313" key="9">
    <source>
        <dbReference type="EnsemblMetazoa" id="GBRI025507-PA"/>
    </source>
</evidence>
<comment type="similarity">
    <text evidence="2">Belongs to the sulfatase family.</text>
</comment>
<feature type="domain" description="Sulfatase N-terminal" evidence="8">
    <location>
        <begin position="24"/>
        <end position="350"/>
    </location>
</feature>
<dbReference type="GO" id="GO:0030203">
    <property type="term" value="P:glycosaminoglycan metabolic process"/>
    <property type="evidence" value="ECO:0007669"/>
    <property type="project" value="InterPro"/>
</dbReference>
<accession>A0A1A9WMW8</accession>
<feature type="modified residue" description="3-oxoalanine (Cys)" evidence="6">
    <location>
        <position position="68"/>
    </location>
</feature>